<gene>
    <name evidence="1" type="ORF">Bca52824_009805</name>
</gene>
<dbReference type="Proteomes" id="UP000886595">
    <property type="component" value="Unassembled WGS sequence"/>
</dbReference>
<dbReference type="AlphaFoldDB" id="A0A8X7WD06"/>
<evidence type="ECO:0000313" key="2">
    <source>
        <dbReference type="Proteomes" id="UP000886595"/>
    </source>
</evidence>
<keyword evidence="2" id="KW-1185">Reference proteome</keyword>
<evidence type="ECO:0000313" key="1">
    <source>
        <dbReference type="EMBL" id="KAG2327077.1"/>
    </source>
</evidence>
<comment type="caution">
    <text evidence="1">The sequence shown here is derived from an EMBL/GenBank/DDBJ whole genome shotgun (WGS) entry which is preliminary data.</text>
</comment>
<reference evidence="1 2" key="1">
    <citation type="submission" date="2020-02" db="EMBL/GenBank/DDBJ databases">
        <authorList>
            <person name="Ma Q."/>
            <person name="Huang Y."/>
            <person name="Song X."/>
            <person name="Pei D."/>
        </authorList>
    </citation>
    <scope>NUCLEOTIDE SEQUENCE [LARGE SCALE GENOMIC DNA]</scope>
    <source>
        <strain evidence="1">Sxm20200214</strain>
        <tissue evidence="1">Leaf</tissue>
    </source>
</reference>
<dbReference type="OrthoDB" id="10477784at2759"/>
<accession>A0A8X7WD06</accession>
<name>A0A8X7WD06_BRACI</name>
<proteinExistence type="predicted"/>
<dbReference type="EMBL" id="JAAMPC010000002">
    <property type="protein sequence ID" value="KAG2327077.1"/>
    <property type="molecule type" value="Genomic_DNA"/>
</dbReference>
<protein>
    <submittedName>
        <fullName evidence="1">Uncharacterized protein</fullName>
    </submittedName>
</protein>
<sequence>MGWLQHLILQHLSPLSGMVLFSRLDHRHPFDLLTEGFAVIPCKNRSLVTTVLVHKLTDGADLALESDQIAATEHLVNTWFTLYSAAVTLVYDFSTVTLVYDFSVVL</sequence>
<organism evidence="1 2">
    <name type="scientific">Brassica carinata</name>
    <name type="common">Ethiopian mustard</name>
    <name type="synonym">Abyssinian cabbage</name>
    <dbReference type="NCBI Taxonomy" id="52824"/>
    <lineage>
        <taxon>Eukaryota</taxon>
        <taxon>Viridiplantae</taxon>
        <taxon>Streptophyta</taxon>
        <taxon>Embryophyta</taxon>
        <taxon>Tracheophyta</taxon>
        <taxon>Spermatophyta</taxon>
        <taxon>Magnoliopsida</taxon>
        <taxon>eudicotyledons</taxon>
        <taxon>Gunneridae</taxon>
        <taxon>Pentapetalae</taxon>
        <taxon>rosids</taxon>
        <taxon>malvids</taxon>
        <taxon>Brassicales</taxon>
        <taxon>Brassicaceae</taxon>
        <taxon>Brassiceae</taxon>
        <taxon>Brassica</taxon>
    </lineage>
</organism>